<accession>A0A0F9AUK0</accession>
<evidence type="ECO:0000313" key="2">
    <source>
        <dbReference type="EMBL" id="KKL05307.1"/>
    </source>
</evidence>
<evidence type="ECO:0000256" key="1">
    <source>
        <dbReference type="SAM" id="MobiDB-lite"/>
    </source>
</evidence>
<proteinExistence type="predicted"/>
<reference evidence="2" key="1">
    <citation type="journal article" date="2015" name="Nature">
        <title>Complex archaea that bridge the gap between prokaryotes and eukaryotes.</title>
        <authorList>
            <person name="Spang A."/>
            <person name="Saw J.H."/>
            <person name="Jorgensen S.L."/>
            <person name="Zaremba-Niedzwiedzka K."/>
            <person name="Martijn J."/>
            <person name="Lind A.E."/>
            <person name="van Eijk R."/>
            <person name="Schleper C."/>
            <person name="Guy L."/>
            <person name="Ettema T.J."/>
        </authorList>
    </citation>
    <scope>NUCLEOTIDE SEQUENCE</scope>
</reference>
<feature type="region of interest" description="Disordered" evidence="1">
    <location>
        <begin position="1"/>
        <end position="72"/>
    </location>
</feature>
<dbReference type="AlphaFoldDB" id="A0A0F9AUK0"/>
<gene>
    <name evidence="2" type="ORF">LCGC14_2607340</name>
</gene>
<protein>
    <submittedName>
        <fullName evidence="2">Uncharacterized protein</fullName>
    </submittedName>
</protein>
<organism evidence="2">
    <name type="scientific">marine sediment metagenome</name>
    <dbReference type="NCBI Taxonomy" id="412755"/>
    <lineage>
        <taxon>unclassified sequences</taxon>
        <taxon>metagenomes</taxon>
        <taxon>ecological metagenomes</taxon>
    </lineage>
</organism>
<comment type="caution">
    <text evidence="2">The sequence shown here is derived from an EMBL/GenBank/DDBJ whole genome shotgun (WGS) entry which is preliminary data.</text>
</comment>
<sequence length="72" mass="7554">MTTVPACGGCGEEVDTSKSHRVVEGLTYHPNCSDAPTATEGNGDENKSNEPIPTSAEEEEKSNPTEESNESA</sequence>
<name>A0A0F9AUK0_9ZZZZ</name>
<dbReference type="EMBL" id="LAZR01044173">
    <property type="protein sequence ID" value="KKL05307.1"/>
    <property type="molecule type" value="Genomic_DNA"/>
</dbReference>